<evidence type="ECO:0000313" key="1">
    <source>
        <dbReference type="EMBL" id="XBP92968.1"/>
    </source>
</evidence>
<proteinExistence type="predicted"/>
<dbReference type="RefSeq" id="WP_350932592.1">
    <property type="nucleotide sequence ID" value="NZ_CP157762.1"/>
</dbReference>
<dbReference type="EMBL" id="CP159342">
    <property type="protein sequence ID" value="XCH73665.1"/>
    <property type="molecule type" value="Genomic_DNA"/>
</dbReference>
<name>A0AAU7M8K7_9ACTN</name>
<evidence type="ECO:0000313" key="2">
    <source>
        <dbReference type="EMBL" id="XCH73665.1"/>
    </source>
</evidence>
<reference evidence="1" key="1">
    <citation type="submission" date="2024-01" db="EMBL/GenBank/DDBJ databases">
        <title>The genome sequence of Micromonospora mangrovi CCTCC AA 2012012.</title>
        <authorList>
            <person name="Gao J."/>
        </authorList>
    </citation>
    <scope>NUCLEOTIDE SEQUENCE</scope>
    <source>
        <strain evidence="1">CCTCC AA 2012012</strain>
    </source>
</reference>
<reference evidence="2" key="2">
    <citation type="submission" date="2024-06" db="EMBL/GenBank/DDBJ databases">
        <title>Micromonospora mangrovi CCTCC AA 2012012 genome sequences.</title>
        <authorList>
            <person name="Gao J."/>
        </authorList>
    </citation>
    <scope>NUCLEOTIDE SEQUENCE</scope>
    <source>
        <strain evidence="2">CCTCC AA 2012012</strain>
    </source>
</reference>
<protein>
    <recommendedName>
        <fullName evidence="3">Head-to-tail adaptor</fullName>
    </recommendedName>
</protein>
<evidence type="ECO:0008006" key="3">
    <source>
        <dbReference type="Google" id="ProtNLM"/>
    </source>
</evidence>
<dbReference type="EMBL" id="CP157762">
    <property type="protein sequence ID" value="XBP92968.1"/>
    <property type="molecule type" value="Genomic_DNA"/>
</dbReference>
<sequence length="186" mass="19984">MADQLAAPADLKNLLDDQGLNDAQVTLLIECATAVVQAAAGGQRIIQVVDDTAVLTAGPGQWLALPQFPVQSVTSVDYNGSPLTSGAAGYRLHGTRLYRRCGWSDQPDDLIPVTVVYSHGYPPDAQELQLARSAVLGLIRDIPGNPEGLKAESQDDWSATYATMSTHMDGTPALRAALRRQYGRRR</sequence>
<organism evidence="1">
    <name type="scientific">Micromonospora sp. CCTCC AA 2012012</name>
    <dbReference type="NCBI Taxonomy" id="3111921"/>
    <lineage>
        <taxon>Bacteria</taxon>
        <taxon>Bacillati</taxon>
        <taxon>Actinomycetota</taxon>
        <taxon>Actinomycetes</taxon>
        <taxon>Micromonosporales</taxon>
        <taxon>Micromonosporaceae</taxon>
        <taxon>Micromonospora</taxon>
    </lineage>
</organism>
<gene>
    <name evidence="2" type="ORF">ABUL08_25845</name>
    <name evidence="1" type="ORF">VK199_25765</name>
</gene>
<accession>A0AAU7M8K7</accession>
<dbReference type="AlphaFoldDB" id="A0AAU7M8K7"/>